<dbReference type="EMBL" id="ASHM01040076">
    <property type="protein sequence ID" value="PNX81518.1"/>
    <property type="molecule type" value="Genomic_DNA"/>
</dbReference>
<name>A0A2K3LSJ5_TRIPR</name>
<accession>A0A2K3LSJ5</accession>
<feature type="region of interest" description="Disordered" evidence="1">
    <location>
        <begin position="1"/>
        <end position="30"/>
    </location>
</feature>
<comment type="caution">
    <text evidence="2">The sequence shown here is derived from an EMBL/GenBank/DDBJ whole genome shotgun (WGS) entry which is preliminary data.</text>
</comment>
<reference evidence="2 3" key="2">
    <citation type="journal article" date="2017" name="Front. Plant Sci.">
        <title>Gene Classification and Mining of Molecular Markers Useful in Red Clover (Trifolium pratense) Breeding.</title>
        <authorList>
            <person name="Istvanek J."/>
            <person name="Dluhosova J."/>
            <person name="Dluhos P."/>
            <person name="Patkova L."/>
            <person name="Nedelnik J."/>
            <person name="Repkova J."/>
        </authorList>
    </citation>
    <scope>NUCLEOTIDE SEQUENCE [LARGE SCALE GENOMIC DNA]</scope>
    <source>
        <strain evidence="3">cv. Tatra</strain>
        <tissue evidence="2">Young leaves</tissue>
    </source>
</reference>
<evidence type="ECO:0000313" key="3">
    <source>
        <dbReference type="Proteomes" id="UP000236291"/>
    </source>
</evidence>
<reference evidence="2 3" key="1">
    <citation type="journal article" date="2014" name="Am. J. Bot.">
        <title>Genome assembly and annotation for red clover (Trifolium pratense; Fabaceae).</title>
        <authorList>
            <person name="Istvanek J."/>
            <person name="Jaros M."/>
            <person name="Krenek A."/>
            <person name="Repkova J."/>
        </authorList>
    </citation>
    <scope>NUCLEOTIDE SEQUENCE [LARGE SCALE GENOMIC DNA]</scope>
    <source>
        <strain evidence="3">cv. Tatra</strain>
        <tissue evidence="2">Young leaves</tissue>
    </source>
</reference>
<evidence type="ECO:0000313" key="2">
    <source>
        <dbReference type="EMBL" id="PNX81518.1"/>
    </source>
</evidence>
<dbReference type="Proteomes" id="UP000236291">
    <property type="component" value="Unassembled WGS sequence"/>
</dbReference>
<proteinExistence type="predicted"/>
<gene>
    <name evidence="2" type="ORF">L195_g037539</name>
</gene>
<organism evidence="2 3">
    <name type="scientific">Trifolium pratense</name>
    <name type="common">Red clover</name>
    <dbReference type="NCBI Taxonomy" id="57577"/>
    <lineage>
        <taxon>Eukaryota</taxon>
        <taxon>Viridiplantae</taxon>
        <taxon>Streptophyta</taxon>
        <taxon>Embryophyta</taxon>
        <taxon>Tracheophyta</taxon>
        <taxon>Spermatophyta</taxon>
        <taxon>Magnoliopsida</taxon>
        <taxon>eudicotyledons</taxon>
        <taxon>Gunneridae</taxon>
        <taxon>Pentapetalae</taxon>
        <taxon>rosids</taxon>
        <taxon>fabids</taxon>
        <taxon>Fabales</taxon>
        <taxon>Fabaceae</taxon>
        <taxon>Papilionoideae</taxon>
        <taxon>50 kb inversion clade</taxon>
        <taxon>NPAAA clade</taxon>
        <taxon>Hologalegina</taxon>
        <taxon>IRL clade</taxon>
        <taxon>Trifolieae</taxon>
        <taxon>Trifolium</taxon>
    </lineage>
</organism>
<feature type="compositionally biased region" description="Basic and acidic residues" evidence="1">
    <location>
        <begin position="1"/>
        <end position="10"/>
    </location>
</feature>
<protein>
    <submittedName>
        <fullName evidence="2">Uncharacterized protein</fullName>
    </submittedName>
</protein>
<sequence length="59" mass="6353">MESKILHESSTKSGGGFKMEEDSTAGGSDVESSFNVEIKVILRMILQTTMGVVVAAKKY</sequence>
<evidence type="ECO:0000256" key="1">
    <source>
        <dbReference type="SAM" id="MobiDB-lite"/>
    </source>
</evidence>
<dbReference type="AlphaFoldDB" id="A0A2K3LSJ5"/>